<gene>
    <name evidence="2" type="ORF">PsYK624_029530</name>
</gene>
<evidence type="ECO:0000313" key="3">
    <source>
        <dbReference type="Proteomes" id="UP000703269"/>
    </source>
</evidence>
<reference evidence="2 3" key="1">
    <citation type="submission" date="2021-08" db="EMBL/GenBank/DDBJ databases">
        <title>Draft Genome Sequence of Phanerochaete sordida strain YK-624.</title>
        <authorList>
            <person name="Mori T."/>
            <person name="Dohra H."/>
            <person name="Suzuki T."/>
            <person name="Kawagishi H."/>
            <person name="Hirai H."/>
        </authorList>
    </citation>
    <scope>NUCLEOTIDE SEQUENCE [LARGE SCALE GENOMIC DNA]</scope>
    <source>
        <strain evidence="2 3">YK-624</strain>
    </source>
</reference>
<proteinExistence type="predicted"/>
<evidence type="ECO:0000313" key="2">
    <source>
        <dbReference type="EMBL" id="GJE86870.1"/>
    </source>
</evidence>
<keyword evidence="3" id="KW-1185">Reference proteome</keyword>
<name>A0A9P3G2V2_9APHY</name>
<feature type="compositionally biased region" description="Basic residues" evidence="1">
    <location>
        <begin position="78"/>
        <end position="87"/>
    </location>
</feature>
<organism evidence="2 3">
    <name type="scientific">Phanerochaete sordida</name>
    <dbReference type="NCBI Taxonomy" id="48140"/>
    <lineage>
        <taxon>Eukaryota</taxon>
        <taxon>Fungi</taxon>
        <taxon>Dikarya</taxon>
        <taxon>Basidiomycota</taxon>
        <taxon>Agaricomycotina</taxon>
        <taxon>Agaricomycetes</taxon>
        <taxon>Polyporales</taxon>
        <taxon>Phanerochaetaceae</taxon>
        <taxon>Phanerochaete</taxon>
    </lineage>
</organism>
<protein>
    <submittedName>
        <fullName evidence="2">Uncharacterized protein</fullName>
    </submittedName>
</protein>
<feature type="region of interest" description="Disordered" evidence="1">
    <location>
        <begin position="57"/>
        <end position="87"/>
    </location>
</feature>
<accession>A0A9P3G2V2</accession>
<dbReference type="AlphaFoldDB" id="A0A9P3G2V2"/>
<sequence>MLFALAERLAEAAPLCSVTFRPRVELSPSLRYGTPLPLFLRSCAPRLAVLCQLTTRHVPPFPDPRLEPATNSPPSGGCRRHQSPAAR</sequence>
<evidence type="ECO:0000256" key="1">
    <source>
        <dbReference type="SAM" id="MobiDB-lite"/>
    </source>
</evidence>
<dbReference type="EMBL" id="BPQB01000005">
    <property type="protein sequence ID" value="GJE86870.1"/>
    <property type="molecule type" value="Genomic_DNA"/>
</dbReference>
<dbReference type="Proteomes" id="UP000703269">
    <property type="component" value="Unassembled WGS sequence"/>
</dbReference>
<comment type="caution">
    <text evidence="2">The sequence shown here is derived from an EMBL/GenBank/DDBJ whole genome shotgun (WGS) entry which is preliminary data.</text>
</comment>